<dbReference type="SUPFAM" id="SSF48056">
    <property type="entry name" value="Di-copper centre-containing domain"/>
    <property type="match status" value="1"/>
</dbReference>
<dbReference type="FunFam" id="1.10.1280.10:FF:000004">
    <property type="entry name" value="Hemocyanin subunit 2"/>
    <property type="match status" value="1"/>
</dbReference>
<dbReference type="Pfam" id="PF03722">
    <property type="entry name" value="Hemocyanin_N"/>
    <property type="match status" value="1"/>
</dbReference>
<dbReference type="PROSITE" id="PS00209">
    <property type="entry name" value="HEMOCYANIN_1"/>
    <property type="match status" value="1"/>
</dbReference>
<proteinExistence type="inferred from homology"/>
<accession>A0AAN9TX04</accession>
<dbReference type="PANTHER" id="PTHR11511">
    <property type="entry name" value="LARVAL STORAGE PROTEIN/PHENOLOXIDASE"/>
    <property type="match status" value="1"/>
</dbReference>
<dbReference type="Pfam" id="PF00372">
    <property type="entry name" value="Hemocyanin_M"/>
    <property type="match status" value="1"/>
</dbReference>
<dbReference type="InterPro" id="IPR005204">
    <property type="entry name" value="Hemocyanin_N"/>
</dbReference>
<comment type="cofactor">
    <cofactor evidence="1">
        <name>Cu(2+)</name>
        <dbReference type="ChEBI" id="CHEBI:29036"/>
    </cofactor>
</comment>
<keyword evidence="4" id="KW-0964">Secreted</keyword>
<dbReference type="InterPro" id="IPR013788">
    <property type="entry name" value="Hemocyanin/hexamerin"/>
</dbReference>
<dbReference type="FunFam" id="2.60.40.1520:FF:000001">
    <property type="entry name" value="Hemocyanin subunit 2"/>
    <property type="match status" value="1"/>
</dbReference>
<feature type="domain" description="Hemocyanin C-terminal" evidence="13">
    <location>
        <begin position="420"/>
        <end position="677"/>
    </location>
</feature>
<keyword evidence="5" id="KW-0479">Metal-binding</keyword>
<dbReference type="InterPro" id="IPR005203">
    <property type="entry name" value="Hemocyanin_C"/>
</dbReference>
<dbReference type="InterPro" id="IPR000896">
    <property type="entry name" value="Hemocyanin/hexamerin_mid_dom"/>
</dbReference>
<evidence type="ECO:0000256" key="3">
    <source>
        <dbReference type="ARBA" id="ARBA00009928"/>
    </source>
</evidence>
<organism evidence="14 15">
    <name type="scientific">Parthenolecanium corni</name>
    <dbReference type="NCBI Taxonomy" id="536013"/>
    <lineage>
        <taxon>Eukaryota</taxon>
        <taxon>Metazoa</taxon>
        <taxon>Ecdysozoa</taxon>
        <taxon>Arthropoda</taxon>
        <taxon>Hexapoda</taxon>
        <taxon>Insecta</taxon>
        <taxon>Pterygota</taxon>
        <taxon>Neoptera</taxon>
        <taxon>Paraneoptera</taxon>
        <taxon>Hemiptera</taxon>
        <taxon>Sternorrhyncha</taxon>
        <taxon>Coccoidea</taxon>
        <taxon>Coccidae</taxon>
        <taxon>Parthenolecanium</taxon>
    </lineage>
</organism>
<dbReference type="AlphaFoldDB" id="A0AAN9TX04"/>
<keyword evidence="8" id="KW-0503">Monooxygenase</keyword>
<feature type="region of interest" description="Disordered" evidence="10">
    <location>
        <begin position="681"/>
        <end position="713"/>
    </location>
</feature>
<protein>
    <submittedName>
        <fullName evidence="14">Uncharacterized protein</fullName>
    </submittedName>
</protein>
<dbReference type="Gene3D" id="1.10.1280.10">
    <property type="entry name" value="Di-copper center containing domain from catechol oxidase"/>
    <property type="match status" value="1"/>
</dbReference>
<evidence type="ECO:0000256" key="6">
    <source>
        <dbReference type="ARBA" id="ARBA00023002"/>
    </source>
</evidence>
<comment type="caution">
    <text evidence="14">The sequence shown here is derived from an EMBL/GenBank/DDBJ whole genome shotgun (WGS) entry which is preliminary data.</text>
</comment>
<dbReference type="InterPro" id="IPR037020">
    <property type="entry name" value="Hemocyanin_C_sf"/>
</dbReference>
<feature type="domain" description="Hemocyanin N-terminal" evidence="12">
    <location>
        <begin position="29"/>
        <end position="141"/>
    </location>
</feature>
<dbReference type="InterPro" id="IPR036697">
    <property type="entry name" value="Hemocyanin_N_sf"/>
</dbReference>
<evidence type="ECO:0000256" key="7">
    <source>
        <dbReference type="ARBA" id="ARBA00023008"/>
    </source>
</evidence>
<feature type="domain" description="Hemocyanin middle" evidence="11">
    <location>
        <begin position="151"/>
        <end position="411"/>
    </location>
</feature>
<evidence type="ECO:0000256" key="2">
    <source>
        <dbReference type="ARBA" id="ARBA00004613"/>
    </source>
</evidence>
<dbReference type="InterPro" id="IPR008922">
    <property type="entry name" value="Di-copper_centre_dom_sf"/>
</dbReference>
<evidence type="ECO:0000259" key="13">
    <source>
        <dbReference type="Pfam" id="PF03723"/>
    </source>
</evidence>
<reference evidence="14 15" key="1">
    <citation type="submission" date="2024-03" db="EMBL/GenBank/DDBJ databases">
        <title>Adaptation during the transition from Ophiocordyceps entomopathogen to insect associate is accompanied by gene loss and intensified selection.</title>
        <authorList>
            <person name="Ward C.M."/>
            <person name="Onetto C.A."/>
            <person name="Borneman A.R."/>
        </authorList>
    </citation>
    <scope>NUCLEOTIDE SEQUENCE [LARGE SCALE GENOMIC DNA]</scope>
    <source>
        <strain evidence="14">AWRI1</strain>
        <tissue evidence="14">Single Adult Female</tissue>
    </source>
</reference>
<dbReference type="SUPFAM" id="SSF48050">
    <property type="entry name" value="Hemocyanin, N-terminal domain"/>
    <property type="match status" value="1"/>
</dbReference>
<dbReference type="GO" id="GO:0006582">
    <property type="term" value="P:melanin metabolic process"/>
    <property type="evidence" value="ECO:0007669"/>
    <property type="project" value="UniProtKB-ARBA"/>
</dbReference>
<gene>
    <name evidence="14" type="ORF">V9T40_013364</name>
</gene>
<evidence type="ECO:0000313" key="14">
    <source>
        <dbReference type="EMBL" id="KAK7595539.1"/>
    </source>
</evidence>
<keyword evidence="7" id="KW-0186">Copper</keyword>
<dbReference type="GO" id="GO:0005576">
    <property type="term" value="C:extracellular region"/>
    <property type="evidence" value="ECO:0007669"/>
    <property type="project" value="UniProtKB-SubCell"/>
</dbReference>
<dbReference type="InterPro" id="IPR014756">
    <property type="entry name" value="Ig_E-set"/>
</dbReference>
<dbReference type="PROSITE" id="PS00210">
    <property type="entry name" value="HEMOCYANIN_2"/>
    <property type="match status" value="1"/>
</dbReference>
<evidence type="ECO:0000313" key="15">
    <source>
        <dbReference type="Proteomes" id="UP001367676"/>
    </source>
</evidence>
<keyword evidence="9" id="KW-1015">Disulfide bond</keyword>
<dbReference type="SUPFAM" id="SSF81296">
    <property type="entry name" value="E set domains"/>
    <property type="match status" value="1"/>
</dbReference>
<evidence type="ECO:0000256" key="8">
    <source>
        <dbReference type="ARBA" id="ARBA00023033"/>
    </source>
</evidence>
<dbReference type="EMBL" id="JBBCAQ010000018">
    <property type="protein sequence ID" value="KAK7595539.1"/>
    <property type="molecule type" value="Genomic_DNA"/>
</dbReference>
<evidence type="ECO:0000256" key="10">
    <source>
        <dbReference type="SAM" id="MobiDB-lite"/>
    </source>
</evidence>
<dbReference type="Pfam" id="PF03723">
    <property type="entry name" value="Hemocyanin_C"/>
    <property type="match status" value="1"/>
</dbReference>
<evidence type="ECO:0000256" key="1">
    <source>
        <dbReference type="ARBA" id="ARBA00001973"/>
    </source>
</evidence>
<dbReference type="GO" id="GO:0046872">
    <property type="term" value="F:metal ion binding"/>
    <property type="evidence" value="ECO:0007669"/>
    <property type="project" value="UniProtKB-KW"/>
</dbReference>
<comment type="similarity">
    <text evidence="3">Belongs to the tyrosinase family.</text>
</comment>
<evidence type="ECO:0000256" key="4">
    <source>
        <dbReference type="ARBA" id="ARBA00022525"/>
    </source>
</evidence>
<evidence type="ECO:0000256" key="5">
    <source>
        <dbReference type="ARBA" id="ARBA00022723"/>
    </source>
</evidence>
<evidence type="ECO:0000259" key="12">
    <source>
        <dbReference type="Pfam" id="PF03722"/>
    </source>
</evidence>
<dbReference type="PRINTS" id="PR00187">
    <property type="entry name" value="HAEMOCYANIN"/>
</dbReference>
<dbReference type="PANTHER" id="PTHR11511:SF4">
    <property type="entry name" value="PHENOLOXIDASE 2-RELATED"/>
    <property type="match status" value="1"/>
</dbReference>
<name>A0AAN9TX04_9HEMI</name>
<dbReference type="Proteomes" id="UP001367676">
    <property type="component" value="Unassembled WGS sequence"/>
</dbReference>
<keyword evidence="6" id="KW-0560">Oxidoreductase</keyword>
<evidence type="ECO:0000259" key="11">
    <source>
        <dbReference type="Pfam" id="PF00372"/>
    </source>
</evidence>
<feature type="compositionally biased region" description="Low complexity" evidence="10">
    <location>
        <begin position="688"/>
        <end position="704"/>
    </location>
</feature>
<dbReference type="Gene3D" id="1.20.1370.10">
    <property type="entry name" value="Hemocyanin, N-terminal domain"/>
    <property type="match status" value="1"/>
</dbReference>
<evidence type="ECO:0000256" key="9">
    <source>
        <dbReference type="ARBA" id="ARBA00023157"/>
    </source>
</evidence>
<comment type="subcellular location">
    <subcellularLocation>
        <location evidence="2">Secreted</location>
    </subcellularLocation>
</comment>
<sequence>MSQSNLQNLLYLFDRPCLPIFQPKGKNADIFYDIPTNYFTDRYRPIKDQITVRSPGHTLIKVTEISAPDITVAASLDKRANFSLFNSQHRECAGNLINVFMNARTTEDFKSVCVYAQPRVNPYMFIYALTVAYLHRSDTKNLPLPSHACQFPELYVDGTVLAEARSVGTVLPDGFRNPIEIPRDLTASDLDPEHRLAYFREDIGINLHHWHWHVIYPTSGPRNIVNKDRRGELFYYMHQQIIARYNYERLSNSLPRVGRFGDFEDPIPEGYFPKLDTVLASRVWPSRQENAKLSNLARESDGVFVTIDDMKRWKDRIYEAIQRGSVNNGTQLVPLTEETGIDVIGNIIESSILSVNRGFYGDFHNQGHNMISFIHDPDNRYLETFGVMGENTTAMRDPVFYKWHSSINEMFDTYKQTLTPYTVDQLGFSGVQVTNLEVVTDGVNGSNNLQTFWERDQFDLSRGLDFVPRGGVFASFVHLQHSPFTFRITVQNTGNARVGTVRIFLAPKRDERGRDFRFREQRLMFVELDRFTTNLRAGSNTISRKSVDSSLTVPFEQTFRNLDSIDLSSTSSADNFVFCGCGWPQHMLLPKGTPEGLLSDLFVMITDNQQDRVDNTSMESTTGNCDSAFSFCGVRDRRYPDKKAMGFPFDRTARTGVVTLNQFLTPNMKVQDIRIRFSERTTDGRTLQAAQNKSKQANQTQSKSGASSTTRKN</sequence>
<keyword evidence="15" id="KW-1185">Reference proteome</keyword>
<dbReference type="Gene3D" id="2.60.40.1520">
    <property type="entry name" value="Hemocyanin, C-terminal domain"/>
    <property type="match status" value="1"/>
</dbReference>
<dbReference type="GO" id="GO:0004503">
    <property type="term" value="F:tyrosinase activity"/>
    <property type="evidence" value="ECO:0007669"/>
    <property type="project" value="UniProtKB-ARBA"/>
</dbReference>